<feature type="chain" id="PRO_5032919729" description="C2 domain-containing protein" evidence="1">
    <location>
        <begin position="21"/>
        <end position="522"/>
    </location>
</feature>
<gene>
    <name evidence="3" type="ORF">SNAT2548_LOCUS34227</name>
</gene>
<dbReference type="Gene3D" id="3.40.50.1820">
    <property type="entry name" value="alpha/beta hydrolase"/>
    <property type="match status" value="1"/>
</dbReference>
<reference evidence="3" key="1">
    <citation type="submission" date="2021-02" db="EMBL/GenBank/DDBJ databases">
        <authorList>
            <person name="Dougan E. K."/>
            <person name="Rhodes N."/>
            <person name="Thang M."/>
            <person name="Chan C."/>
        </authorList>
    </citation>
    <scope>NUCLEOTIDE SEQUENCE</scope>
</reference>
<feature type="signal peptide" evidence="1">
    <location>
        <begin position="1"/>
        <end position="20"/>
    </location>
</feature>
<dbReference type="SUPFAM" id="SSF53474">
    <property type="entry name" value="alpha/beta-Hydrolases"/>
    <property type="match status" value="1"/>
</dbReference>
<dbReference type="Proteomes" id="UP000604046">
    <property type="component" value="Unassembled WGS sequence"/>
</dbReference>
<evidence type="ECO:0000313" key="3">
    <source>
        <dbReference type="EMBL" id="CAE7601730.1"/>
    </source>
</evidence>
<evidence type="ECO:0000259" key="2">
    <source>
        <dbReference type="PROSITE" id="PS50004"/>
    </source>
</evidence>
<keyword evidence="1" id="KW-0732">Signal</keyword>
<dbReference type="PROSITE" id="PS50004">
    <property type="entry name" value="C2"/>
    <property type="match status" value="1"/>
</dbReference>
<dbReference type="OrthoDB" id="407281at2759"/>
<dbReference type="Gene3D" id="2.60.40.150">
    <property type="entry name" value="C2 domain"/>
    <property type="match status" value="1"/>
</dbReference>
<accession>A0A812V4N0</accession>
<feature type="domain" description="C2" evidence="2">
    <location>
        <begin position="375"/>
        <end position="500"/>
    </location>
</feature>
<name>A0A812V4N0_9DINO</name>
<organism evidence="3 4">
    <name type="scientific">Symbiodinium natans</name>
    <dbReference type="NCBI Taxonomy" id="878477"/>
    <lineage>
        <taxon>Eukaryota</taxon>
        <taxon>Sar</taxon>
        <taxon>Alveolata</taxon>
        <taxon>Dinophyceae</taxon>
        <taxon>Suessiales</taxon>
        <taxon>Symbiodiniaceae</taxon>
        <taxon>Symbiodinium</taxon>
    </lineage>
</organism>
<dbReference type="InterPro" id="IPR029058">
    <property type="entry name" value="AB_hydrolase_fold"/>
</dbReference>
<proteinExistence type="predicted"/>
<dbReference type="Pfam" id="PF00168">
    <property type="entry name" value="C2"/>
    <property type="match status" value="1"/>
</dbReference>
<dbReference type="InterPro" id="IPR000008">
    <property type="entry name" value="C2_dom"/>
</dbReference>
<dbReference type="InterPro" id="IPR035892">
    <property type="entry name" value="C2_domain_sf"/>
</dbReference>
<dbReference type="SMART" id="SM00239">
    <property type="entry name" value="C2"/>
    <property type="match status" value="1"/>
</dbReference>
<dbReference type="Pfam" id="PF01764">
    <property type="entry name" value="Lipase_3"/>
    <property type="match status" value="1"/>
</dbReference>
<dbReference type="GO" id="GO:0006629">
    <property type="term" value="P:lipid metabolic process"/>
    <property type="evidence" value="ECO:0007669"/>
    <property type="project" value="InterPro"/>
</dbReference>
<evidence type="ECO:0000256" key="1">
    <source>
        <dbReference type="SAM" id="SignalP"/>
    </source>
</evidence>
<dbReference type="AlphaFoldDB" id="A0A812V4N0"/>
<comment type="caution">
    <text evidence="3">The sequence shown here is derived from an EMBL/GenBank/DDBJ whole genome shotgun (WGS) entry which is preliminary data.</text>
</comment>
<dbReference type="CDD" id="cd00030">
    <property type="entry name" value="C2"/>
    <property type="match status" value="1"/>
</dbReference>
<evidence type="ECO:0000313" key="4">
    <source>
        <dbReference type="Proteomes" id="UP000604046"/>
    </source>
</evidence>
<keyword evidence="4" id="KW-1185">Reference proteome</keyword>
<dbReference type="InterPro" id="IPR002921">
    <property type="entry name" value="Fungal_lipase-type"/>
</dbReference>
<sequence>MAWVLRCAGLLMICCLSTEASEGGKDKRFNQSARVNGTGFAIAAESKQLLSSKALRGTKKDSEEIPDPNEEEPIPLPSIHFIAEYIDMASKQINTELAYIPARPYLNIITNSSPIQLQMAGIAAWAYDLEYFKMAYPDGWAGGWKVVAEYINTTQSLLVDGHDVVALLAKGKNCAITFSGTHGLADWSTNLNIQQASLPQCGLFGVHEGFLEAFLQFMLNDDWSDSFEPYLAENCSEGIHVTGHSQGAAVAAVFAACMNAAGTNLTLPDLWRFGKLVHAGRTVRTRVNVTDLHGLGGPGISTTQLWNYQRPDGVFPGSRFFNQDYMSFDPVPWLTYAFRYTHPRARTVKMSDRPQNFGAMTEESMFEPTIVSFVPDIMFHLPPEYLRRIVMAIRSVSVKVVQARGLPTRSARPLLGDKPSIYATIEASNRKWRTTPRTSKKKNMASPAWGETLHLEEYEPGDELEVKVWDAVWPWGVDKAVGTVKLNSKAFEPHGFDGWVSTESGIRLKVSVVISYRDMDGI</sequence>
<dbReference type="EMBL" id="CAJNDS010002799">
    <property type="protein sequence ID" value="CAE7601730.1"/>
    <property type="molecule type" value="Genomic_DNA"/>
</dbReference>
<protein>
    <recommendedName>
        <fullName evidence="2">C2 domain-containing protein</fullName>
    </recommendedName>
</protein>
<dbReference type="SUPFAM" id="SSF49562">
    <property type="entry name" value="C2 domain (Calcium/lipid-binding domain, CaLB)"/>
    <property type="match status" value="1"/>
</dbReference>